<keyword evidence="1" id="KW-0863">Zinc-finger</keyword>
<dbReference type="GO" id="GO:0008270">
    <property type="term" value="F:zinc ion binding"/>
    <property type="evidence" value="ECO:0007669"/>
    <property type="project" value="UniProtKB-KW"/>
</dbReference>
<keyword evidence="5" id="KW-1185">Reference proteome</keyword>
<evidence type="ECO:0000313" key="5">
    <source>
        <dbReference type="Proteomes" id="UP000692954"/>
    </source>
</evidence>
<feature type="domain" description="C3H1-type" evidence="3">
    <location>
        <begin position="471"/>
        <end position="499"/>
    </location>
</feature>
<reference evidence="4" key="1">
    <citation type="submission" date="2021-01" db="EMBL/GenBank/DDBJ databases">
        <authorList>
            <consortium name="Genoscope - CEA"/>
            <person name="William W."/>
        </authorList>
    </citation>
    <scope>NUCLEOTIDE SEQUENCE</scope>
</reference>
<sequence>MDQQIQLKEHLKRVHQQLKSAGNLQAKIHNIHQLLQCPPDFLDMFAQSNSMKIITQYLKDSLKSIQINEDLIDKILALLTRMNLSEEIFRESEIAQPLYKIKDKKLFDNIRSPMIEQIQQKWSRCFIKYKAWLEEWKRNNNQKDKQEDRKKKGKRNQSSSSSESSNKKKKNRKKFVRFQRDELLLNYKYFKREDEPNQRGMTQEEVIQFQKQFAGEFKRINGAYNIKHRESLMEGQEHRIQQDNIQQMIEQIPFFKPAKLLLQLQVSYESNYIETAIQQKRTESKMSAFYNRDSIPDQPGYNEICNTQSGLQPKIIHLDPPKREDLMYMVQIICNRGLKELEEKNKNANKKQIKGILKKPPEEQVKQKDVLNQAKQDLQPKIQQLVVMVEQKHQHSQESILTLLHDIIQKLKDIGEEKYIKNFKSVIETKLNDKQTIMSEIDRNKAQQDQQRLRLEQLQNVNPAQALRIRAYKTKNCHNFHSSTGCARGDNCNFIHDSRYPGRPAPTLQNPNFLNKTLYPLSNMAIIVPPLLQQLNPAILLGRQKKYESL</sequence>
<evidence type="ECO:0000256" key="1">
    <source>
        <dbReference type="PROSITE-ProRule" id="PRU00723"/>
    </source>
</evidence>
<evidence type="ECO:0000259" key="3">
    <source>
        <dbReference type="PROSITE" id="PS50103"/>
    </source>
</evidence>
<keyword evidence="1" id="KW-0479">Metal-binding</keyword>
<organism evidence="4 5">
    <name type="scientific">Paramecium sonneborni</name>
    <dbReference type="NCBI Taxonomy" id="65129"/>
    <lineage>
        <taxon>Eukaryota</taxon>
        <taxon>Sar</taxon>
        <taxon>Alveolata</taxon>
        <taxon>Ciliophora</taxon>
        <taxon>Intramacronucleata</taxon>
        <taxon>Oligohymenophorea</taxon>
        <taxon>Peniculida</taxon>
        <taxon>Parameciidae</taxon>
        <taxon>Paramecium</taxon>
    </lineage>
</organism>
<gene>
    <name evidence="4" type="ORF">PSON_ATCC_30995.1.T0250260</name>
</gene>
<dbReference type="PROSITE" id="PS50103">
    <property type="entry name" value="ZF_C3H1"/>
    <property type="match status" value="1"/>
</dbReference>
<feature type="zinc finger region" description="C3H1-type" evidence="1">
    <location>
        <begin position="471"/>
        <end position="499"/>
    </location>
</feature>
<feature type="region of interest" description="Disordered" evidence="2">
    <location>
        <begin position="140"/>
        <end position="172"/>
    </location>
</feature>
<dbReference type="InterPro" id="IPR000571">
    <property type="entry name" value="Znf_CCCH"/>
</dbReference>
<dbReference type="EMBL" id="CAJJDN010000025">
    <property type="protein sequence ID" value="CAD8069395.1"/>
    <property type="molecule type" value="Genomic_DNA"/>
</dbReference>
<name>A0A8S1LTG1_9CILI</name>
<feature type="compositionally biased region" description="Basic and acidic residues" evidence="2">
    <location>
        <begin position="140"/>
        <end position="150"/>
    </location>
</feature>
<evidence type="ECO:0000313" key="4">
    <source>
        <dbReference type="EMBL" id="CAD8069395.1"/>
    </source>
</evidence>
<dbReference type="OrthoDB" id="302734at2759"/>
<dbReference type="Proteomes" id="UP000692954">
    <property type="component" value="Unassembled WGS sequence"/>
</dbReference>
<comment type="caution">
    <text evidence="4">The sequence shown here is derived from an EMBL/GenBank/DDBJ whole genome shotgun (WGS) entry which is preliminary data.</text>
</comment>
<keyword evidence="1" id="KW-0862">Zinc</keyword>
<dbReference type="AlphaFoldDB" id="A0A8S1LTG1"/>
<proteinExistence type="predicted"/>
<protein>
    <recommendedName>
        <fullName evidence="3">C3H1-type domain-containing protein</fullName>
    </recommendedName>
</protein>
<accession>A0A8S1LTG1</accession>
<evidence type="ECO:0000256" key="2">
    <source>
        <dbReference type="SAM" id="MobiDB-lite"/>
    </source>
</evidence>